<protein>
    <recommendedName>
        <fullName evidence="3">SnoaL-like domain-containing protein</fullName>
    </recommendedName>
</protein>
<dbReference type="Proteomes" id="UP000053029">
    <property type="component" value="Unassembled WGS sequence"/>
</dbReference>
<name>A0A0D2GL93_9EURO</name>
<evidence type="ECO:0000313" key="2">
    <source>
        <dbReference type="Proteomes" id="UP000053029"/>
    </source>
</evidence>
<dbReference type="GeneID" id="25305392"/>
<gene>
    <name evidence="1" type="ORF">Z517_05902</name>
</gene>
<evidence type="ECO:0008006" key="3">
    <source>
        <dbReference type="Google" id="ProtNLM"/>
    </source>
</evidence>
<accession>A0A0D2GL93</accession>
<dbReference type="EMBL" id="KN846972">
    <property type="protein sequence ID" value="KIW79290.1"/>
    <property type="molecule type" value="Genomic_DNA"/>
</dbReference>
<keyword evidence="2" id="KW-1185">Reference proteome</keyword>
<dbReference type="HOGENOM" id="CLU_107714_1_0_1"/>
<dbReference type="SUPFAM" id="SSF54427">
    <property type="entry name" value="NTF2-like"/>
    <property type="match status" value="1"/>
</dbReference>
<sequence>MGINTALTEWPSIQIPDAVKQHLDKFFSIMDTNAPEAGGRLAEEIFASDGAIDGHHRFEGTEALRRSRDNAWKAIATRRHEILKVYIDSVTAEDLLVLGQVTVGYISGEKKRGEFTARISLVDTQTSHPRIKLYKVWMDTAAMVKVE</sequence>
<dbReference type="VEuPathDB" id="FungiDB:Z517_05902"/>
<dbReference type="AlphaFoldDB" id="A0A0D2GL93"/>
<reference evidence="1 2" key="1">
    <citation type="submission" date="2015-01" db="EMBL/GenBank/DDBJ databases">
        <title>The Genome Sequence of Fonsecaea pedrosoi CBS 271.37.</title>
        <authorList>
            <consortium name="The Broad Institute Genomics Platform"/>
            <person name="Cuomo C."/>
            <person name="de Hoog S."/>
            <person name="Gorbushina A."/>
            <person name="Stielow B."/>
            <person name="Teixiera M."/>
            <person name="Abouelleil A."/>
            <person name="Chapman S.B."/>
            <person name="Priest M."/>
            <person name="Young S.K."/>
            <person name="Wortman J."/>
            <person name="Nusbaum C."/>
            <person name="Birren B."/>
        </authorList>
    </citation>
    <scope>NUCLEOTIDE SEQUENCE [LARGE SCALE GENOMIC DNA]</scope>
    <source>
        <strain evidence="1 2">CBS 271.37</strain>
    </source>
</reference>
<dbReference type="RefSeq" id="XP_013283098.1">
    <property type="nucleotide sequence ID" value="XM_013427644.1"/>
</dbReference>
<evidence type="ECO:0000313" key="1">
    <source>
        <dbReference type="EMBL" id="KIW79290.1"/>
    </source>
</evidence>
<organism evidence="1 2">
    <name type="scientific">Fonsecaea pedrosoi CBS 271.37</name>
    <dbReference type="NCBI Taxonomy" id="1442368"/>
    <lineage>
        <taxon>Eukaryota</taxon>
        <taxon>Fungi</taxon>
        <taxon>Dikarya</taxon>
        <taxon>Ascomycota</taxon>
        <taxon>Pezizomycotina</taxon>
        <taxon>Eurotiomycetes</taxon>
        <taxon>Chaetothyriomycetidae</taxon>
        <taxon>Chaetothyriales</taxon>
        <taxon>Herpotrichiellaceae</taxon>
        <taxon>Fonsecaea</taxon>
    </lineage>
</organism>
<proteinExistence type="predicted"/>
<dbReference type="InterPro" id="IPR032710">
    <property type="entry name" value="NTF2-like_dom_sf"/>
</dbReference>